<keyword evidence="3" id="KW-1185">Reference proteome</keyword>
<proteinExistence type="predicted"/>
<protein>
    <submittedName>
        <fullName evidence="2">Metallophosphoesterase</fullName>
    </submittedName>
</protein>
<dbReference type="InterPro" id="IPR029052">
    <property type="entry name" value="Metallo-depent_PP-like"/>
</dbReference>
<dbReference type="PANTHER" id="PTHR42850:SF4">
    <property type="entry name" value="ZINC-DEPENDENT ENDOPOLYPHOSPHATASE"/>
    <property type="match status" value="1"/>
</dbReference>
<organism evidence="2 3">
    <name type="scientific">Deinococcus oregonensis</name>
    <dbReference type="NCBI Taxonomy" id="1805970"/>
    <lineage>
        <taxon>Bacteria</taxon>
        <taxon>Thermotogati</taxon>
        <taxon>Deinococcota</taxon>
        <taxon>Deinococci</taxon>
        <taxon>Deinococcales</taxon>
        <taxon>Deinococcaceae</taxon>
        <taxon>Deinococcus</taxon>
    </lineage>
</organism>
<name>A0ABV6AXS6_9DEIO</name>
<dbReference type="Gene3D" id="3.60.21.10">
    <property type="match status" value="1"/>
</dbReference>
<evidence type="ECO:0000259" key="1">
    <source>
        <dbReference type="Pfam" id="PF00149"/>
    </source>
</evidence>
<dbReference type="PANTHER" id="PTHR42850">
    <property type="entry name" value="METALLOPHOSPHOESTERASE"/>
    <property type="match status" value="1"/>
</dbReference>
<accession>A0ABV6AXS6</accession>
<feature type="domain" description="Calcineurin-like phosphoesterase" evidence="1">
    <location>
        <begin position="7"/>
        <end position="178"/>
    </location>
</feature>
<dbReference type="RefSeq" id="WP_380005469.1">
    <property type="nucleotide sequence ID" value="NZ_JBHLYR010000011.1"/>
</dbReference>
<evidence type="ECO:0000313" key="2">
    <source>
        <dbReference type="EMBL" id="MFB9990983.1"/>
    </source>
</evidence>
<dbReference type="Proteomes" id="UP001589733">
    <property type="component" value="Unassembled WGS sequence"/>
</dbReference>
<sequence length="235" mass="26500">MTLRLPLVIPDLHGCSALLNSTVTQYPDRRFVFLGDYLDRGPDAPGVIRQVRELVEAGRAEALWGNHDAMFVRAMLEDDGTPRPIEHALVSLWDFQTLFQWPKIEAAQADARWMRDHLTQWSRVEHVYLSHAAPHIEERHWGDAPDHLWKRPDQCREEGRAPLPDGCTLAIHGHTPTPILHPDSLALPTRFDWPDGTQSVYLDCAAFHTGQLAVLDLETFEVNMVTLAAAAPDSP</sequence>
<comment type="caution">
    <text evidence="2">The sequence shown here is derived from an EMBL/GenBank/DDBJ whole genome shotgun (WGS) entry which is preliminary data.</text>
</comment>
<dbReference type="InterPro" id="IPR004843">
    <property type="entry name" value="Calcineurin-like_PHP"/>
</dbReference>
<dbReference type="InterPro" id="IPR050126">
    <property type="entry name" value="Ap4A_hydrolase"/>
</dbReference>
<reference evidence="2 3" key="1">
    <citation type="submission" date="2024-09" db="EMBL/GenBank/DDBJ databases">
        <authorList>
            <person name="Sun Q."/>
            <person name="Mori K."/>
        </authorList>
    </citation>
    <scope>NUCLEOTIDE SEQUENCE [LARGE SCALE GENOMIC DNA]</scope>
    <source>
        <strain evidence="2 3">JCM 13503</strain>
    </source>
</reference>
<evidence type="ECO:0000313" key="3">
    <source>
        <dbReference type="Proteomes" id="UP001589733"/>
    </source>
</evidence>
<dbReference type="EMBL" id="JBHLYR010000011">
    <property type="protein sequence ID" value="MFB9990983.1"/>
    <property type="molecule type" value="Genomic_DNA"/>
</dbReference>
<dbReference type="Pfam" id="PF00149">
    <property type="entry name" value="Metallophos"/>
    <property type="match status" value="1"/>
</dbReference>
<gene>
    <name evidence="2" type="ORF">ACFFLM_03165</name>
</gene>
<dbReference type="SUPFAM" id="SSF56300">
    <property type="entry name" value="Metallo-dependent phosphatases"/>
    <property type="match status" value="1"/>
</dbReference>